<dbReference type="InterPro" id="IPR024654">
    <property type="entry name" value="Calcineurin-like_PHP_lpxH"/>
</dbReference>
<feature type="domain" description="Calcineurin-like phosphoesterase" evidence="3">
    <location>
        <begin position="21"/>
        <end position="139"/>
    </location>
</feature>
<evidence type="ECO:0000313" key="5">
    <source>
        <dbReference type="Proteomes" id="UP000527143"/>
    </source>
</evidence>
<dbReference type="EMBL" id="JACIJF010000056">
    <property type="protein sequence ID" value="MBB5713162.1"/>
    <property type="molecule type" value="Genomic_DNA"/>
</dbReference>
<dbReference type="RefSeq" id="WP_221239635.1">
    <property type="nucleotide sequence ID" value="NZ_JACIJF010000056.1"/>
</dbReference>
<accession>A0A840YU40</accession>
<dbReference type="Gene3D" id="3.60.21.10">
    <property type="match status" value="1"/>
</dbReference>
<comment type="caution">
    <text evidence="4">The sequence shown here is derived from an EMBL/GenBank/DDBJ whole genome shotgun (WGS) entry which is preliminary data.</text>
</comment>
<dbReference type="Pfam" id="PF12850">
    <property type="entry name" value="Metallophos_2"/>
    <property type="match status" value="1"/>
</dbReference>
<proteinExistence type="inferred from homology"/>
<dbReference type="AlphaFoldDB" id="A0A840YU40"/>
<reference evidence="4 5" key="1">
    <citation type="submission" date="2020-08" db="EMBL/GenBank/DDBJ databases">
        <title>Genomic Encyclopedia of Type Strains, Phase IV (KMG-IV): sequencing the most valuable type-strain genomes for metagenomic binning, comparative biology and taxonomic classification.</title>
        <authorList>
            <person name="Goeker M."/>
        </authorList>
    </citation>
    <scope>NUCLEOTIDE SEQUENCE [LARGE SCALE GENOMIC DNA]</scope>
    <source>
        <strain evidence="4 5">DSM 26736</strain>
    </source>
</reference>
<name>A0A840YU40_9SPHN</name>
<keyword evidence="5" id="KW-1185">Reference proteome</keyword>
<feature type="region of interest" description="Disordered" evidence="2">
    <location>
        <begin position="128"/>
        <end position="150"/>
    </location>
</feature>
<dbReference type="InterPro" id="IPR029052">
    <property type="entry name" value="Metallo-depent_PP-like"/>
</dbReference>
<sequence length="181" mass="19756">MGVFDGQWLLLQGACVNQFFIADMHFGSASNAKWRGFSSSDAMDKAIIAAWRERVSPQDVVWVLGDVGNLEPLSDLPGEKRLIYGNADRPKGAFVVSGAFQSLEDEHILDTDEGPIFLVHKPTDAPLDRTPVLHGHTHSKPPEPDPRFVSVSVDKTGWGPITLAEVRARLAERASQAASAR</sequence>
<organism evidence="4 5">
    <name type="scientific">Sphingomonas xinjiangensis</name>
    <dbReference type="NCBI Taxonomy" id="643568"/>
    <lineage>
        <taxon>Bacteria</taxon>
        <taxon>Pseudomonadati</taxon>
        <taxon>Pseudomonadota</taxon>
        <taxon>Alphaproteobacteria</taxon>
        <taxon>Sphingomonadales</taxon>
        <taxon>Sphingomonadaceae</taxon>
        <taxon>Sphingomonas</taxon>
    </lineage>
</organism>
<dbReference type="SUPFAM" id="SSF56300">
    <property type="entry name" value="Metallo-dependent phosphatases"/>
    <property type="match status" value="1"/>
</dbReference>
<evidence type="ECO:0000256" key="2">
    <source>
        <dbReference type="SAM" id="MobiDB-lite"/>
    </source>
</evidence>
<evidence type="ECO:0000313" key="4">
    <source>
        <dbReference type="EMBL" id="MBB5713162.1"/>
    </source>
</evidence>
<dbReference type="Proteomes" id="UP000527143">
    <property type="component" value="Unassembled WGS sequence"/>
</dbReference>
<evidence type="ECO:0000259" key="3">
    <source>
        <dbReference type="Pfam" id="PF12850"/>
    </source>
</evidence>
<evidence type="ECO:0000256" key="1">
    <source>
        <dbReference type="ARBA" id="ARBA00008950"/>
    </source>
</evidence>
<protein>
    <submittedName>
        <fullName evidence="4">Calcineurin-like phosphoesterase family protein</fullName>
    </submittedName>
</protein>
<gene>
    <name evidence="4" type="ORF">FHT02_004432</name>
</gene>
<comment type="similarity">
    <text evidence="1">Belongs to the metallophosphoesterase superfamily. YfcE family.</text>
</comment>